<accession>A0A4R8Q232</accession>
<gene>
    <name evidence="2" type="ORF">C8035_v012394</name>
</gene>
<dbReference type="Proteomes" id="UP000295083">
    <property type="component" value="Unassembled WGS sequence"/>
</dbReference>
<evidence type="ECO:0000256" key="1">
    <source>
        <dbReference type="SAM" id="MobiDB-lite"/>
    </source>
</evidence>
<dbReference type="EMBL" id="QAPG01000080">
    <property type="protein sequence ID" value="TDZ32387.1"/>
    <property type="molecule type" value="Genomic_DNA"/>
</dbReference>
<protein>
    <submittedName>
        <fullName evidence="2">Uncharacterized protein</fullName>
    </submittedName>
</protein>
<sequence>MAEPRMSMAEPEIKEPKMEMMAPQMAMMDDPWMDMGMMRMRPPKRRNLQEDYAKVPWGFVVLGLRSRSSYKMANREEIRTITEASNVSVLPQSPK</sequence>
<evidence type="ECO:0000313" key="2">
    <source>
        <dbReference type="EMBL" id="TDZ32387.1"/>
    </source>
</evidence>
<comment type="caution">
    <text evidence="2">The sequence shown here is derived from an EMBL/GenBank/DDBJ whole genome shotgun (WGS) entry which is preliminary data.</text>
</comment>
<keyword evidence="3" id="KW-1185">Reference proteome</keyword>
<dbReference type="AlphaFoldDB" id="A0A4R8Q232"/>
<organism evidence="2 3">
    <name type="scientific">Colletotrichum spinosum</name>
    <dbReference type="NCBI Taxonomy" id="1347390"/>
    <lineage>
        <taxon>Eukaryota</taxon>
        <taxon>Fungi</taxon>
        <taxon>Dikarya</taxon>
        <taxon>Ascomycota</taxon>
        <taxon>Pezizomycotina</taxon>
        <taxon>Sordariomycetes</taxon>
        <taxon>Hypocreomycetidae</taxon>
        <taxon>Glomerellales</taxon>
        <taxon>Glomerellaceae</taxon>
        <taxon>Colletotrichum</taxon>
        <taxon>Colletotrichum orbiculare species complex</taxon>
    </lineage>
</organism>
<proteinExistence type="predicted"/>
<evidence type="ECO:0000313" key="3">
    <source>
        <dbReference type="Proteomes" id="UP000295083"/>
    </source>
</evidence>
<feature type="region of interest" description="Disordered" evidence="1">
    <location>
        <begin position="1"/>
        <end position="21"/>
    </location>
</feature>
<name>A0A4R8Q232_9PEZI</name>
<reference evidence="2 3" key="1">
    <citation type="submission" date="2018-11" db="EMBL/GenBank/DDBJ databases">
        <title>Genome sequence and assembly of Colletotrichum spinosum.</title>
        <authorList>
            <person name="Gan P."/>
            <person name="Shirasu K."/>
        </authorList>
    </citation>
    <scope>NUCLEOTIDE SEQUENCE [LARGE SCALE GENOMIC DNA]</scope>
    <source>
        <strain evidence="2 3">CBS 515.97</strain>
    </source>
</reference>